<dbReference type="PANTHER" id="PTHR10057:SF0">
    <property type="entry name" value="TRANSLOCATOR PROTEIN"/>
    <property type="match status" value="1"/>
</dbReference>
<evidence type="ECO:0000256" key="6">
    <source>
        <dbReference type="SAM" id="Phobius"/>
    </source>
</evidence>
<feature type="transmembrane region" description="Helical" evidence="6">
    <location>
        <begin position="87"/>
        <end position="110"/>
    </location>
</feature>
<dbReference type="Pfam" id="PF03073">
    <property type="entry name" value="TspO_MBR"/>
    <property type="match status" value="1"/>
</dbReference>
<dbReference type="Gene3D" id="1.20.1260.100">
    <property type="entry name" value="TspO/MBR protein"/>
    <property type="match status" value="1"/>
</dbReference>
<keyword evidence="8" id="KW-1185">Reference proteome</keyword>
<evidence type="ECO:0000256" key="3">
    <source>
        <dbReference type="ARBA" id="ARBA00022692"/>
    </source>
</evidence>
<reference evidence="7 8" key="1">
    <citation type="submission" date="2022-08" db="EMBL/GenBank/DDBJ databases">
        <title>Polyphasic taxonomy analysis of Qipengyuania sp.RS5-5.</title>
        <authorList>
            <person name="Xamxidin M."/>
            <person name="Wu M."/>
        </authorList>
    </citation>
    <scope>NUCLEOTIDE SEQUENCE [LARGE SCALE GENOMIC DNA]</scope>
    <source>
        <strain evidence="7 8">RS5-5</strain>
    </source>
</reference>
<gene>
    <name evidence="7" type="ORF">NSO95_05505</name>
</gene>
<evidence type="ECO:0000256" key="4">
    <source>
        <dbReference type="ARBA" id="ARBA00022989"/>
    </source>
</evidence>
<comment type="caution">
    <text evidence="7">The sequence shown here is derived from an EMBL/GenBank/DDBJ whole genome shotgun (WGS) entry which is preliminary data.</text>
</comment>
<keyword evidence="5 6" id="KW-0472">Membrane</keyword>
<dbReference type="PIRSF" id="PIRSF005859">
    <property type="entry name" value="PBR"/>
    <property type="match status" value="1"/>
</dbReference>
<feature type="transmembrane region" description="Helical" evidence="6">
    <location>
        <begin position="57"/>
        <end position="80"/>
    </location>
</feature>
<dbReference type="InterPro" id="IPR004307">
    <property type="entry name" value="TspO_MBR"/>
</dbReference>
<dbReference type="EMBL" id="JANKHH010000003">
    <property type="protein sequence ID" value="MCR2833392.1"/>
    <property type="molecule type" value="Genomic_DNA"/>
</dbReference>
<comment type="subcellular location">
    <subcellularLocation>
        <location evidence="1">Membrane</location>
        <topology evidence="1">Multi-pass membrane protein</topology>
    </subcellularLocation>
</comment>
<feature type="transmembrane region" description="Helical" evidence="6">
    <location>
        <begin position="141"/>
        <end position="162"/>
    </location>
</feature>
<organism evidence="7 8">
    <name type="scientific">Parerythrobacter lacustris</name>
    <dbReference type="NCBI Taxonomy" id="2969984"/>
    <lineage>
        <taxon>Bacteria</taxon>
        <taxon>Pseudomonadati</taxon>
        <taxon>Pseudomonadota</taxon>
        <taxon>Alphaproteobacteria</taxon>
        <taxon>Sphingomonadales</taxon>
        <taxon>Erythrobacteraceae</taxon>
        <taxon>Parerythrobacter</taxon>
    </lineage>
</organism>
<evidence type="ECO:0000256" key="5">
    <source>
        <dbReference type="ARBA" id="ARBA00023136"/>
    </source>
</evidence>
<dbReference type="Proteomes" id="UP001206067">
    <property type="component" value="Unassembled WGS sequence"/>
</dbReference>
<dbReference type="InterPro" id="IPR038330">
    <property type="entry name" value="TspO/MBR-related_sf"/>
</dbReference>
<feature type="transmembrane region" description="Helical" evidence="6">
    <location>
        <begin position="116"/>
        <end position="134"/>
    </location>
</feature>
<evidence type="ECO:0000313" key="7">
    <source>
        <dbReference type="EMBL" id="MCR2833392.1"/>
    </source>
</evidence>
<evidence type="ECO:0000256" key="1">
    <source>
        <dbReference type="ARBA" id="ARBA00004141"/>
    </source>
</evidence>
<protein>
    <submittedName>
        <fullName evidence="7">Tryptophan-rich sensory protein</fullName>
    </submittedName>
</protein>
<evidence type="ECO:0000313" key="8">
    <source>
        <dbReference type="Proteomes" id="UP001206067"/>
    </source>
</evidence>
<name>A0ABT1XQ83_9SPHN</name>
<evidence type="ECO:0000256" key="2">
    <source>
        <dbReference type="ARBA" id="ARBA00007524"/>
    </source>
</evidence>
<dbReference type="RefSeq" id="WP_257595161.1">
    <property type="nucleotide sequence ID" value="NZ_JANKHH010000003.1"/>
</dbReference>
<comment type="similarity">
    <text evidence="2">Belongs to the TspO/BZRP family.</text>
</comment>
<keyword evidence="3 6" id="KW-0812">Transmembrane</keyword>
<accession>A0ABT1XQ83</accession>
<dbReference type="PANTHER" id="PTHR10057">
    <property type="entry name" value="PERIPHERAL-TYPE BENZODIAZEPINE RECEPTOR"/>
    <property type="match status" value="1"/>
</dbReference>
<keyword evidence="4 6" id="KW-1133">Transmembrane helix</keyword>
<feature type="transmembrane region" description="Helical" evidence="6">
    <location>
        <begin position="14"/>
        <end position="37"/>
    </location>
</feature>
<sequence>MNVLASKGQLRASFIRWALFTVPTCVLLGFLAGQMGGPESVWFQSLEKPAIFPDPKWFGIVWTVLYAMMGFALALVCAAWGARGRTLAIGLFVVQFIINLSWTPVFFGAYQMTGGLVVLGTLAAALIATIVMFWRVRTLAGALLLPYLAWVCFASVLNYQFLQLNPGADGVEPTQQVQRIEF</sequence>
<dbReference type="CDD" id="cd15904">
    <property type="entry name" value="TSPO_MBR"/>
    <property type="match status" value="1"/>
</dbReference>
<proteinExistence type="inferred from homology"/>